<dbReference type="RefSeq" id="WP_179842555.1">
    <property type="nucleotide sequence ID" value="NZ_JACCBA010000001.1"/>
</dbReference>
<dbReference type="EMBL" id="JACCBA010000001">
    <property type="protein sequence ID" value="NYD45059.1"/>
    <property type="molecule type" value="Genomic_DNA"/>
</dbReference>
<dbReference type="Gene3D" id="2.60.120.10">
    <property type="entry name" value="Jelly Rolls"/>
    <property type="match status" value="1"/>
</dbReference>
<keyword evidence="3" id="KW-1185">Reference proteome</keyword>
<evidence type="ECO:0000313" key="3">
    <source>
        <dbReference type="Proteomes" id="UP000529783"/>
    </source>
</evidence>
<dbReference type="InterPro" id="IPR014710">
    <property type="entry name" value="RmlC-like_jellyroll"/>
</dbReference>
<dbReference type="GO" id="GO:0016853">
    <property type="term" value="F:isomerase activity"/>
    <property type="evidence" value="ECO:0007669"/>
    <property type="project" value="UniProtKB-KW"/>
</dbReference>
<reference evidence="2 3" key="1">
    <citation type="submission" date="2020-07" db="EMBL/GenBank/DDBJ databases">
        <title>Sequencing the genomes of 1000 actinobacteria strains.</title>
        <authorList>
            <person name="Klenk H.-P."/>
        </authorList>
    </citation>
    <scope>NUCLEOTIDE SEQUENCE [LARGE SCALE GENOMIC DNA]</scope>
    <source>
        <strain evidence="2 3">DSM 40398</strain>
    </source>
</reference>
<dbReference type="AlphaFoldDB" id="A0A7Y9EC77"/>
<dbReference type="Proteomes" id="UP000529783">
    <property type="component" value="Unassembled WGS sequence"/>
</dbReference>
<comment type="caution">
    <text evidence="2">The sequence shown here is derived from an EMBL/GenBank/DDBJ whole genome shotgun (WGS) entry which is preliminary data.</text>
</comment>
<dbReference type="SUPFAM" id="SSF51182">
    <property type="entry name" value="RmlC-like cupins"/>
    <property type="match status" value="1"/>
</dbReference>
<feature type="region of interest" description="Disordered" evidence="1">
    <location>
        <begin position="119"/>
        <end position="145"/>
    </location>
</feature>
<sequence length="145" mass="16255">MTVAPIDLFSCFLHLRQGGEIEAAPRALDDERDGWRLTAFHAKTDADVHADHWEVHPEAEEVVSCLIGKLRLYLRPEEPGLQEEVIRLTAGTAAIIPRGRWHRMELDTPSSIMALTLPRGSRLEKRTAGRPRGPEPTAVHRAALR</sequence>
<dbReference type="InterPro" id="IPR011051">
    <property type="entry name" value="RmlC_Cupin_sf"/>
</dbReference>
<evidence type="ECO:0000313" key="2">
    <source>
        <dbReference type="EMBL" id="NYD45059.1"/>
    </source>
</evidence>
<gene>
    <name evidence="2" type="ORF">BJY14_001042</name>
</gene>
<organism evidence="2 3">
    <name type="scientific">Actinomadura luteofluorescens</name>
    <dbReference type="NCBI Taxonomy" id="46163"/>
    <lineage>
        <taxon>Bacteria</taxon>
        <taxon>Bacillati</taxon>
        <taxon>Actinomycetota</taxon>
        <taxon>Actinomycetes</taxon>
        <taxon>Streptosporangiales</taxon>
        <taxon>Thermomonosporaceae</taxon>
        <taxon>Actinomadura</taxon>
    </lineage>
</organism>
<name>A0A7Y9EC77_9ACTN</name>
<evidence type="ECO:0000256" key="1">
    <source>
        <dbReference type="SAM" id="MobiDB-lite"/>
    </source>
</evidence>
<accession>A0A7Y9EC77</accession>
<protein>
    <submittedName>
        <fullName evidence="2">Mannose-6-phosphate isomerase-like protein (Cupin superfamily)</fullName>
    </submittedName>
</protein>
<keyword evidence="2" id="KW-0413">Isomerase</keyword>
<proteinExistence type="predicted"/>